<dbReference type="Proteomes" id="UP001622496">
    <property type="component" value="Chromosome"/>
</dbReference>
<evidence type="ECO:0000259" key="2">
    <source>
        <dbReference type="Pfam" id="PF13340"/>
    </source>
</evidence>
<organism evidence="3 4">
    <name type="scientific">[Kitasatospora] papulosa</name>
    <dbReference type="NCBI Taxonomy" id="1464011"/>
    <lineage>
        <taxon>Bacteria</taxon>
        <taxon>Bacillati</taxon>
        <taxon>Actinomycetota</taxon>
        <taxon>Actinomycetes</taxon>
        <taxon>Kitasatosporales</taxon>
        <taxon>Streptomycetaceae</taxon>
        <taxon>Streptomyces</taxon>
    </lineage>
</organism>
<dbReference type="EMBL" id="CP108135">
    <property type="protein sequence ID" value="WTP65911.1"/>
    <property type="molecule type" value="Genomic_DNA"/>
</dbReference>
<accession>A0ABZ1K4R0</accession>
<feature type="region of interest" description="Disordered" evidence="1">
    <location>
        <begin position="1"/>
        <end position="20"/>
    </location>
</feature>
<protein>
    <submittedName>
        <fullName evidence="3">Transposase</fullName>
    </submittedName>
</protein>
<feature type="region of interest" description="Disordered" evidence="1">
    <location>
        <begin position="40"/>
        <end position="78"/>
    </location>
</feature>
<sequence>MLETLLPKGEKPGRPPTWPRRQLIDGIRFRVRTGIPWRDMPKEYGPWAGRTTSSVAGSATAPGSAFSPSSRPGPMQRT</sequence>
<gene>
    <name evidence="3" type="ORF">OG560_10910</name>
</gene>
<keyword evidence="4" id="KW-1185">Reference proteome</keyword>
<reference evidence="3 4" key="1">
    <citation type="submission" date="2022-10" db="EMBL/GenBank/DDBJ databases">
        <title>The complete genomes of actinobacterial strains from the NBC collection.</title>
        <authorList>
            <person name="Joergensen T.S."/>
            <person name="Alvarez Arevalo M."/>
            <person name="Sterndorff E.B."/>
            <person name="Faurdal D."/>
            <person name="Vuksanovic O."/>
            <person name="Mourched A.-S."/>
            <person name="Charusanti P."/>
            <person name="Shaw S."/>
            <person name="Blin K."/>
            <person name="Weber T."/>
        </authorList>
    </citation>
    <scope>NUCLEOTIDE SEQUENCE [LARGE SCALE GENOMIC DNA]</scope>
    <source>
        <strain evidence="3 4">NBC_00185</strain>
    </source>
</reference>
<evidence type="ECO:0000256" key="1">
    <source>
        <dbReference type="SAM" id="MobiDB-lite"/>
    </source>
</evidence>
<dbReference type="InterPro" id="IPR025161">
    <property type="entry name" value="IS402-like_dom"/>
</dbReference>
<dbReference type="Pfam" id="PF13340">
    <property type="entry name" value="DUF4096"/>
    <property type="match status" value="1"/>
</dbReference>
<evidence type="ECO:0000313" key="3">
    <source>
        <dbReference type="EMBL" id="WTP65911.1"/>
    </source>
</evidence>
<name>A0ABZ1K4R0_9ACTN</name>
<proteinExistence type="predicted"/>
<feature type="domain" description="Insertion element IS402-like" evidence="2">
    <location>
        <begin position="2"/>
        <end position="48"/>
    </location>
</feature>
<evidence type="ECO:0000313" key="4">
    <source>
        <dbReference type="Proteomes" id="UP001622496"/>
    </source>
</evidence>